<dbReference type="OrthoDB" id="3623938at2"/>
<keyword evidence="2" id="KW-1185">Reference proteome</keyword>
<sequence length="161" mass="17737">MLYLLMPTGEARWLDLPRSISASFALENDLDLETFDWKPAELKVDATLVRLAVRFGLPVRSGLVVDGGTVGEYVRVGQMIKTHHDADSAHTRLEEVNGPMMEALLPGWTEQTRELNARVDTSVEAAISEAVKEVDAQLAQAPKSELASHWRSLGGYLPDPL</sequence>
<proteinExistence type="predicted"/>
<name>A0A2V1HQA2_9MICO</name>
<reference evidence="1 2" key="1">
    <citation type="submission" date="2018-05" db="EMBL/GenBank/DDBJ databases">
        <title>Amnibacterium sp. M8JJ-5, whole genome shotgun sequence.</title>
        <authorList>
            <person name="Tuo L."/>
        </authorList>
    </citation>
    <scope>NUCLEOTIDE SEQUENCE [LARGE SCALE GENOMIC DNA]</scope>
    <source>
        <strain evidence="1 2">M8JJ-5</strain>
    </source>
</reference>
<dbReference type="EMBL" id="QEOP01000005">
    <property type="protein sequence ID" value="PVZ93299.1"/>
    <property type="molecule type" value="Genomic_DNA"/>
</dbReference>
<accession>A0A2V1HQA2</accession>
<dbReference type="AlphaFoldDB" id="A0A2V1HQA2"/>
<comment type="caution">
    <text evidence="1">The sequence shown here is derived from an EMBL/GenBank/DDBJ whole genome shotgun (WGS) entry which is preliminary data.</text>
</comment>
<dbReference type="Proteomes" id="UP000244893">
    <property type="component" value="Unassembled WGS sequence"/>
</dbReference>
<organism evidence="1 2">
    <name type="scientific">Amnibacterium flavum</name>
    <dbReference type="NCBI Taxonomy" id="2173173"/>
    <lineage>
        <taxon>Bacteria</taxon>
        <taxon>Bacillati</taxon>
        <taxon>Actinomycetota</taxon>
        <taxon>Actinomycetes</taxon>
        <taxon>Micrococcales</taxon>
        <taxon>Microbacteriaceae</taxon>
        <taxon>Amnibacterium</taxon>
    </lineage>
</organism>
<evidence type="ECO:0000313" key="2">
    <source>
        <dbReference type="Proteomes" id="UP000244893"/>
    </source>
</evidence>
<evidence type="ECO:0000313" key="1">
    <source>
        <dbReference type="EMBL" id="PVZ93299.1"/>
    </source>
</evidence>
<protein>
    <submittedName>
        <fullName evidence="1">Uncharacterized protein</fullName>
    </submittedName>
</protein>
<gene>
    <name evidence="1" type="ORF">DDQ50_16535</name>
</gene>
<dbReference type="RefSeq" id="WP_116757895.1">
    <property type="nucleotide sequence ID" value="NZ_JBHUEX010000002.1"/>
</dbReference>